<proteinExistence type="predicted"/>
<gene>
    <name evidence="1" type="ORF">EVAR_2782_1</name>
</gene>
<reference evidence="1 2" key="1">
    <citation type="journal article" date="2019" name="Commun. Biol.">
        <title>The bagworm genome reveals a unique fibroin gene that provides high tensile strength.</title>
        <authorList>
            <person name="Kono N."/>
            <person name="Nakamura H."/>
            <person name="Ohtoshi R."/>
            <person name="Tomita M."/>
            <person name="Numata K."/>
            <person name="Arakawa K."/>
        </authorList>
    </citation>
    <scope>NUCLEOTIDE SEQUENCE [LARGE SCALE GENOMIC DNA]</scope>
</reference>
<organism evidence="1 2">
    <name type="scientific">Eumeta variegata</name>
    <name type="common">Bagworm moth</name>
    <name type="synonym">Eumeta japonica</name>
    <dbReference type="NCBI Taxonomy" id="151549"/>
    <lineage>
        <taxon>Eukaryota</taxon>
        <taxon>Metazoa</taxon>
        <taxon>Ecdysozoa</taxon>
        <taxon>Arthropoda</taxon>
        <taxon>Hexapoda</taxon>
        <taxon>Insecta</taxon>
        <taxon>Pterygota</taxon>
        <taxon>Neoptera</taxon>
        <taxon>Endopterygota</taxon>
        <taxon>Lepidoptera</taxon>
        <taxon>Glossata</taxon>
        <taxon>Ditrysia</taxon>
        <taxon>Tineoidea</taxon>
        <taxon>Psychidae</taxon>
        <taxon>Oiketicinae</taxon>
        <taxon>Eumeta</taxon>
    </lineage>
</organism>
<evidence type="ECO:0000313" key="1">
    <source>
        <dbReference type="EMBL" id="GBP07663.1"/>
    </source>
</evidence>
<sequence length="193" mass="21323">MEKKMYLFSYSYNAYRSGGATAGGGCMHLIKAGGASRVRRSLHFRRGRCAFPRWAGGGGVRKVAFGGGRTAVEWGSRIALGVRSLAGSQRARAPLDVRRPDRGPSRPALGALTFVSVGQFTLPCSLFSEWTIHVYRYRFRAIRSFSDKRESRPTSEFLLSVFVARTQGRALSVRTRASLPPRPCPRAVVPVER</sequence>
<dbReference type="EMBL" id="BGZK01000027">
    <property type="protein sequence ID" value="GBP07663.1"/>
    <property type="molecule type" value="Genomic_DNA"/>
</dbReference>
<dbReference type="Proteomes" id="UP000299102">
    <property type="component" value="Unassembled WGS sequence"/>
</dbReference>
<protein>
    <submittedName>
        <fullName evidence="1">Uncharacterized protein</fullName>
    </submittedName>
</protein>
<comment type="caution">
    <text evidence="1">The sequence shown here is derived from an EMBL/GenBank/DDBJ whole genome shotgun (WGS) entry which is preliminary data.</text>
</comment>
<dbReference type="AlphaFoldDB" id="A0A4C1SZH0"/>
<evidence type="ECO:0000313" key="2">
    <source>
        <dbReference type="Proteomes" id="UP000299102"/>
    </source>
</evidence>
<name>A0A4C1SZH0_EUMVA</name>
<keyword evidence="2" id="KW-1185">Reference proteome</keyword>
<accession>A0A4C1SZH0</accession>